<organism evidence="12 13">
    <name type="scientific">Dialister hominis</name>
    <dbReference type="NCBI Taxonomy" id="2582419"/>
    <lineage>
        <taxon>Bacteria</taxon>
        <taxon>Bacillati</taxon>
        <taxon>Bacillota</taxon>
        <taxon>Negativicutes</taxon>
        <taxon>Veillonellales</taxon>
        <taxon>Veillonellaceae</taxon>
        <taxon>Dialister</taxon>
    </lineage>
</organism>
<dbReference type="InterPro" id="IPR003395">
    <property type="entry name" value="RecF/RecN/SMC_N"/>
</dbReference>
<accession>A0A8D5A4F2</accession>
<evidence type="ECO:0000313" key="12">
    <source>
        <dbReference type="EMBL" id="BBK24864.1"/>
    </source>
</evidence>
<dbReference type="GO" id="GO:0006281">
    <property type="term" value="P:DNA repair"/>
    <property type="evidence" value="ECO:0007669"/>
    <property type="project" value="UniProtKB-KW"/>
</dbReference>
<dbReference type="EMBL" id="AP019697">
    <property type="protein sequence ID" value="BBK24864.1"/>
    <property type="molecule type" value="Genomic_DNA"/>
</dbReference>
<dbReference type="PANTHER" id="PTHR11059">
    <property type="entry name" value="DNA REPAIR PROTEIN RECN"/>
    <property type="match status" value="1"/>
</dbReference>
<evidence type="ECO:0000256" key="7">
    <source>
        <dbReference type="ARBA" id="ARBA00023204"/>
    </source>
</evidence>
<dbReference type="GO" id="GO:0043590">
    <property type="term" value="C:bacterial nucleoid"/>
    <property type="evidence" value="ECO:0007669"/>
    <property type="project" value="TreeGrafter"/>
</dbReference>
<dbReference type="InterPro" id="IPR027417">
    <property type="entry name" value="P-loop_NTPase"/>
</dbReference>
<dbReference type="AlphaFoldDB" id="A0A8D5A4F2"/>
<gene>
    <name evidence="12" type="primary">recN</name>
    <name evidence="12" type="ORF">Dia5BBH33_07990</name>
</gene>
<reference evidence="13" key="1">
    <citation type="submission" date="2019-05" db="EMBL/GenBank/DDBJ databases">
        <title>Complete genome sequencing of Dialister sp. strain 5BBH33.</title>
        <authorList>
            <person name="Sakamoto M."/>
            <person name="Murakami T."/>
            <person name="Mori H."/>
        </authorList>
    </citation>
    <scope>NUCLEOTIDE SEQUENCE [LARGE SCALE GENOMIC DNA]</scope>
    <source>
        <strain evidence="13">5BBH33</strain>
    </source>
</reference>
<dbReference type="RefSeq" id="WP_143332425.1">
    <property type="nucleotide sequence ID" value="NZ_AP019697.1"/>
</dbReference>
<sequence>MLQSLHIINFAIIKDTVLDPASGVTICTGETGSGKSIVIDALAVLMGRRAKTDFIRTGADYFKIEGVFYVDDTIIEDLQKEGIDTDGNQLILSRRLNRNGRGICTINGNFCTVRQLQSLGSKLVRLHEQNDNMELLSIPFCERMVDTGTPDVIASYKKYRELYKEWKKLKDDLDDYKLRKQERERRLDTLEWELNQINAANLHEGEDEEVTSKLNILQNHEKILRALQGALDIITADNGVQDCIAKAVKEVSIASSYDNSIASLSESLDSAAYSLEDAITGIESYLSGSDFSEEELSGLQERNEVILEMKKKFGPAIKDVIAYEANAKAEYDSLKEIIYDNDSMREKFSVLTKMVMQAAESLNHLRQVSSARILNRVVDILKDMGMNNARMELHLVPAKEPVPNGALEMEFYFSANTGEPLRSMKDTASGGEISRIALAIEMVISNLLKRQTLIFDEIDVGISGRVAIQVAKKIGILSKSLQILCITHLPQTACIADKHYKIAKKVIDGHTFAEADLLNESQHLNAIALMISGTYDSASALESAREMEKSVKNG</sequence>
<dbReference type="GO" id="GO:0005524">
    <property type="term" value="F:ATP binding"/>
    <property type="evidence" value="ECO:0007669"/>
    <property type="project" value="UniProtKB-KW"/>
</dbReference>
<evidence type="ECO:0000256" key="3">
    <source>
        <dbReference type="ARBA" id="ARBA00021315"/>
    </source>
</evidence>
<dbReference type="NCBIfam" id="TIGR00634">
    <property type="entry name" value="recN"/>
    <property type="match status" value="1"/>
</dbReference>
<comment type="similarity">
    <text evidence="2 9">Belongs to the RecN family.</text>
</comment>
<evidence type="ECO:0000256" key="8">
    <source>
        <dbReference type="ARBA" id="ARBA00033408"/>
    </source>
</evidence>
<dbReference type="GeneID" id="92716018"/>
<dbReference type="KEGG" id="dho:Dia5BBH33_07990"/>
<evidence type="ECO:0000256" key="9">
    <source>
        <dbReference type="PIRNR" id="PIRNR003128"/>
    </source>
</evidence>
<evidence type="ECO:0000256" key="4">
    <source>
        <dbReference type="ARBA" id="ARBA00022741"/>
    </source>
</evidence>
<keyword evidence="6" id="KW-0067">ATP-binding</keyword>
<feature type="coiled-coil region" evidence="10">
    <location>
        <begin position="159"/>
        <end position="200"/>
    </location>
</feature>
<evidence type="ECO:0000256" key="5">
    <source>
        <dbReference type="ARBA" id="ARBA00022763"/>
    </source>
</evidence>
<dbReference type="Proteomes" id="UP000320585">
    <property type="component" value="Chromosome"/>
</dbReference>
<keyword evidence="13" id="KW-1185">Reference proteome</keyword>
<dbReference type="SUPFAM" id="SSF52540">
    <property type="entry name" value="P-loop containing nucleoside triphosphate hydrolases"/>
    <property type="match status" value="2"/>
</dbReference>
<keyword evidence="5 9" id="KW-0227">DNA damage</keyword>
<dbReference type="CDD" id="cd03241">
    <property type="entry name" value="ABC_RecN"/>
    <property type="match status" value="1"/>
</dbReference>
<dbReference type="GO" id="GO:0006310">
    <property type="term" value="P:DNA recombination"/>
    <property type="evidence" value="ECO:0007669"/>
    <property type="project" value="InterPro"/>
</dbReference>
<evidence type="ECO:0000313" key="13">
    <source>
        <dbReference type="Proteomes" id="UP000320585"/>
    </source>
</evidence>
<keyword evidence="10" id="KW-0175">Coiled coil</keyword>
<comment type="function">
    <text evidence="1 9">May be involved in recombinational repair of damaged DNA.</text>
</comment>
<feature type="domain" description="RecF/RecN/SMC N-terminal" evidence="11">
    <location>
        <begin position="2"/>
        <end position="504"/>
    </location>
</feature>
<dbReference type="PANTHER" id="PTHR11059:SF0">
    <property type="entry name" value="DNA REPAIR PROTEIN RECN"/>
    <property type="match status" value="1"/>
</dbReference>
<dbReference type="GO" id="GO:0009432">
    <property type="term" value="P:SOS response"/>
    <property type="evidence" value="ECO:0007669"/>
    <property type="project" value="TreeGrafter"/>
</dbReference>
<dbReference type="OrthoDB" id="9806954at2"/>
<keyword evidence="7 9" id="KW-0234">DNA repair</keyword>
<keyword evidence="4" id="KW-0547">Nucleotide-binding</keyword>
<evidence type="ECO:0000256" key="2">
    <source>
        <dbReference type="ARBA" id="ARBA00009441"/>
    </source>
</evidence>
<protein>
    <recommendedName>
        <fullName evidence="3 9">DNA repair protein RecN</fullName>
    </recommendedName>
    <alternativeName>
        <fullName evidence="8 9">Recombination protein N</fullName>
    </alternativeName>
</protein>
<evidence type="ECO:0000256" key="6">
    <source>
        <dbReference type="ARBA" id="ARBA00022840"/>
    </source>
</evidence>
<proteinExistence type="inferred from homology"/>
<dbReference type="Gene3D" id="3.40.50.300">
    <property type="entry name" value="P-loop containing nucleotide triphosphate hydrolases"/>
    <property type="match status" value="2"/>
</dbReference>
<evidence type="ECO:0000256" key="1">
    <source>
        <dbReference type="ARBA" id="ARBA00003618"/>
    </source>
</evidence>
<dbReference type="InterPro" id="IPR004604">
    <property type="entry name" value="DNA_recomb/repair_RecN"/>
</dbReference>
<evidence type="ECO:0000259" key="11">
    <source>
        <dbReference type="Pfam" id="PF02463"/>
    </source>
</evidence>
<dbReference type="PIRSF" id="PIRSF003128">
    <property type="entry name" value="RecN"/>
    <property type="match status" value="1"/>
</dbReference>
<dbReference type="Pfam" id="PF02463">
    <property type="entry name" value="SMC_N"/>
    <property type="match status" value="1"/>
</dbReference>
<name>A0A8D5A4F2_9FIRM</name>
<evidence type="ECO:0000256" key="10">
    <source>
        <dbReference type="SAM" id="Coils"/>
    </source>
</evidence>